<dbReference type="InterPro" id="IPR009081">
    <property type="entry name" value="PP-bd_ACP"/>
</dbReference>
<dbReference type="PANTHER" id="PTHR45527">
    <property type="entry name" value="NONRIBOSOMAL PEPTIDE SYNTHETASE"/>
    <property type="match status" value="1"/>
</dbReference>
<dbReference type="InterPro" id="IPR023213">
    <property type="entry name" value="CAT-like_dom_sf"/>
</dbReference>
<dbReference type="GO" id="GO:0003824">
    <property type="term" value="F:catalytic activity"/>
    <property type="evidence" value="ECO:0007669"/>
    <property type="project" value="InterPro"/>
</dbReference>
<dbReference type="InterPro" id="IPR001242">
    <property type="entry name" value="Condensation_dom"/>
</dbReference>
<dbReference type="RefSeq" id="WP_104680187.1">
    <property type="nucleotide sequence ID" value="NZ_CP026925.1"/>
</dbReference>
<proteinExistence type="predicted"/>
<name>A0A2L2LL66_AGRTU</name>
<dbReference type="Gene3D" id="3.30.559.30">
    <property type="entry name" value="Nonribosomal peptide synthetase, condensation domain"/>
    <property type="match status" value="1"/>
</dbReference>
<dbReference type="Proteomes" id="UP000237717">
    <property type="component" value="Chromosome II"/>
</dbReference>
<dbReference type="SUPFAM" id="SSF47336">
    <property type="entry name" value="ACP-like"/>
    <property type="match status" value="1"/>
</dbReference>
<evidence type="ECO:0000313" key="2">
    <source>
        <dbReference type="EMBL" id="AVH45074.1"/>
    </source>
</evidence>
<dbReference type="PANTHER" id="PTHR45527:SF1">
    <property type="entry name" value="FATTY ACID SYNTHASE"/>
    <property type="match status" value="1"/>
</dbReference>
<evidence type="ECO:0000259" key="1">
    <source>
        <dbReference type="PROSITE" id="PS50075"/>
    </source>
</evidence>
<dbReference type="EMBL" id="CP026925">
    <property type="protein sequence ID" value="AVH45074.1"/>
    <property type="molecule type" value="Genomic_DNA"/>
</dbReference>
<evidence type="ECO:0000313" key="3">
    <source>
        <dbReference type="Proteomes" id="UP000237717"/>
    </source>
</evidence>
<dbReference type="Gene3D" id="3.30.559.10">
    <property type="entry name" value="Chloramphenicol acetyltransferase-like domain"/>
    <property type="match status" value="1"/>
</dbReference>
<reference evidence="2 3" key="1">
    <citation type="submission" date="2018-02" db="EMBL/GenBank/DDBJ databases">
        <title>Complete genome sequence of Agrobacterium tumefaciens 1D1609.</title>
        <authorList>
            <person name="Cho S.-T."/>
            <person name="Haryono M."/>
            <person name="Chang H.-H."/>
            <person name="Santos M.N."/>
            <person name="Lai E.-M."/>
            <person name="Kuo C.-H."/>
        </authorList>
    </citation>
    <scope>NUCLEOTIDE SEQUENCE [LARGE SCALE GENOMIC DNA]</scope>
    <source>
        <strain evidence="2 3">1D1609</strain>
    </source>
</reference>
<gene>
    <name evidence="2" type="ORF">At1D1609_50350</name>
</gene>
<dbReference type="AlphaFoldDB" id="A0A2L2LL66"/>
<sequence length="524" mass="59175">MGQKLEERLRAAWQQIIPDITIGLEDSAFDLGANSLQVLMLVAASSEVLRIDIDLDAFFTNPTMAFLLEQHGKNTANKAKPEEVAQEIPLLPAQRWLLSSGSNLNQWWTGLLLTAHRAFDTVLLRDAVEACAQRHVALRCTFSPDDRAARVAATPHPGVFTTLDLRNCPLEHRQRVLEWFTLRENNSVDLENGPLFSLACIHWNDAEVRLFLRVHHLISDGYSNGVVLREIIDNYRNLAAGSKVRAKLPTSVGEIAGHRRQFADTFILPNSFTRALDSYHFVELPKDFRPSPVSNRAIYNSALVHTLSVQQADQLEHLAKEADASIIDVFMWALARTLCKWTADNHVRIVNIDAGRRSAGIGSLDSSDTVGWLSVLSLLVFEVNSQLSLIQQVQLVHRQRCNAPLAGAWFDDYRERSDWTYNIAPQEMVIFNFQGNVDQLLQLDRLKLKIASEKIRKAPATDTERQSCFYIDVRRETAGMKIAWHFSRALHLDRTIETLMKDFLDHLAGASSGIGMRRLITEPK</sequence>
<dbReference type="Gene3D" id="1.10.1200.10">
    <property type="entry name" value="ACP-like"/>
    <property type="match status" value="1"/>
</dbReference>
<feature type="domain" description="Carrier" evidence="1">
    <location>
        <begin position="1"/>
        <end position="75"/>
    </location>
</feature>
<organism evidence="2 3">
    <name type="scientific">Agrobacterium tumefaciens</name>
    <dbReference type="NCBI Taxonomy" id="358"/>
    <lineage>
        <taxon>Bacteria</taxon>
        <taxon>Pseudomonadati</taxon>
        <taxon>Pseudomonadota</taxon>
        <taxon>Alphaproteobacteria</taxon>
        <taxon>Hyphomicrobiales</taxon>
        <taxon>Rhizobiaceae</taxon>
        <taxon>Rhizobium/Agrobacterium group</taxon>
        <taxon>Agrobacterium</taxon>
        <taxon>Agrobacterium tumefaciens complex</taxon>
    </lineage>
</organism>
<dbReference type="InterPro" id="IPR036736">
    <property type="entry name" value="ACP-like_sf"/>
</dbReference>
<dbReference type="Pfam" id="PF00668">
    <property type="entry name" value="Condensation"/>
    <property type="match status" value="1"/>
</dbReference>
<dbReference type="Pfam" id="PF00550">
    <property type="entry name" value="PP-binding"/>
    <property type="match status" value="1"/>
</dbReference>
<dbReference type="GO" id="GO:0031177">
    <property type="term" value="F:phosphopantetheine binding"/>
    <property type="evidence" value="ECO:0007669"/>
    <property type="project" value="TreeGrafter"/>
</dbReference>
<dbReference type="GO" id="GO:0043041">
    <property type="term" value="P:amino acid activation for nonribosomal peptide biosynthetic process"/>
    <property type="evidence" value="ECO:0007669"/>
    <property type="project" value="TreeGrafter"/>
</dbReference>
<accession>A0A2L2LL66</accession>
<dbReference type="GO" id="GO:0044550">
    <property type="term" value="P:secondary metabolite biosynthetic process"/>
    <property type="evidence" value="ECO:0007669"/>
    <property type="project" value="TreeGrafter"/>
</dbReference>
<dbReference type="PROSITE" id="PS50075">
    <property type="entry name" value="CARRIER"/>
    <property type="match status" value="1"/>
</dbReference>
<dbReference type="SUPFAM" id="SSF52777">
    <property type="entry name" value="CoA-dependent acyltransferases"/>
    <property type="match status" value="2"/>
</dbReference>
<protein>
    <recommendedName>
        <fullName evidence="1">Carrier domain-containing protein</fullName>
    </recommendedName>
</protein>
<dbReference type="GO" id="GO:0005737">
    <property type="term" value="C:cytoplasm"/>
    <property type="evidence" value="ECO:0007669"/>
    <property type="project" value="TreeGrafter"/>
</dbReference>